<dbReference type="AlphaFoldDB" id="A0A098AUX4"/>
<dbReference type="InterPro" id="IPR012337">
    <property type="entry name" value="RNaseH-like_sf"/>
</dbReference>
<evidence type="ECO:0000313" key="3">
    <source>
        <dbReference type="EMBL" id="CDV96368.1"/>
    </source>
</evidence>
<gene>
    <name evidence="3" type="ORF">DPCES_5370</name>
</gene>
<evidence type="ECO:0000259" key="2">
    <source>
        <dbReference type="Pfam" id="PF13546"/>
    </source>
</evidence>
<sequence>RSQERVTLLVYPISLRSTSTMLKFIDEVLSAFRPCFSRKAAYEWFVVIVVGLMVRADHLGLTAIVRGLALHPSHYESMIHFFRSSAWSLDSLRLAWFNVVGRLAPLLYIRGQVVLVGDGMKTAKEGQRMPGVKKLHQESENSSKGEYIFGHLFGAIGILAGSPLKWFCLPLFMNLQDGVKTILDWEGSSSQRQDSHVVQMIEQAFIAARSFGGALLLLDRYFLSVPALRRLLEGNRTSGSLMHVVTKAKMNAVAYEYPVRKSGRGRPSKKGRTLKLAEVFHTRAAEFQSVQVTLYGKEETLSYLCLDLLWGQGLYQELRFVLVKQGDRHSILVSTDLSLDATEIITLYGYRFKIECTFREMKQVMGAFGYRFWSRSMPKLKRYLRKGEAHPLEQVTSAAARKRIRQTLQAIEGFVMCSVIATGLIQMLALRFSGRTPTLFFRYLRTPSQAIVSEATVTAHLRQSIFRRFAQNRQLSVTQIIRSKQDLLSVDSDSWAS</sequence>
<reference evidence="3" key="1">
    <citation type="submission" date="2014-07" db="EMBL/GenBank/DDBJ databases">
        <authorList>
            <person name="Hornung V.Bastian."/>
        </authorList>
    </citation>
    <scope>NUCLEOTIDE SEQUENCE</scope>
    <source>
        <strain evidence="3">PCE-S</strain>
    </source>
</reference>
<dbReference type="GO" id="GO:0006313">
    <property type="term" value="P:DNA transposition"/>
    <property type="evidence" value="ECO:0007669"/>
    <property type="project" value="InterPro"/>
</dbReference>
<dbReference type="GO" id="GO:0003677">
    <property type="term" value="F:DNA binding"/>
    <property type="evidence" value="ECO:0007669"/>
    <property type="project" value="InterPro"/>
</dbReference>
<dbReference type="RefSeq" id="WP_306316186.1">
    <property type="nucleotide sequence ID" value="NZ_LK996021.1"/>
</dbReference>
<dbReference type="GO" id="GO:0004803">
    <property type="term" value="F:transposase activity"/>
    <property type="evidence" value="ECO:0007669"/>
    <property type="project" value="InterPro"/>
</dbReference>
<feature type="domain" description="Transposase IS701-like DDE" evidence="2">
    <location>
        <begin position="32"/>
        <end position="136"/>
    </location>
</feature>
<organism evidence="3">
    <name type="scientific">Desulfitobacterium hafniense</name>
    <name type="common">Desulfitobacterium frappieri</name>
    <dbReference type="NCBI Taxonomy" id="49338"/>
    <lineage>
        <taxon>Bacteria</taxon>
        <taxon>Bacillati</taxon>
        <taxon>Bacillota</taxon>
        <taxon>Clostridia</taxon>
        <taxon>Eubacteriales</taxon>
        <taxon>Desulfitobacteriaceae</taxon>
        <taxon>Desulfitobacterium</taxon>
    </lineage>
</organism>
<dbReference type="EMBL" id="LK996021">
    <property type="protein sequence ID" value="CDV96368.1"/>
    <property type="molecule type" value="Genomic_DNA"/>
</dbReference>
<keyword evidence="3" id="KW-0540">Nuclease</keyword>
<proteinExistence type="predicted"/>
<protein>
    <submittedName>
        <fullName evidence="3">DDE superfamily endonuclease</fullName>
    </submittedName>
</protein>
<feature type="non-terminal residue" evidence="3">
    <location>
        <position position="1"/>
    </location>
</feature>
<dbReference type="SUPFAM" id="SSF53098">
    <property type="entry name" value="Ribonuclease H-like"/>
    <property type="match status" value="1"/>
</dbReference>
<accession>A0A098AUX4</accession>
<evidence type="ECO:0000259" key="1">
    <source>
        <dbReference type="Pfam" id="PF01609"/>
    </source>
</evidence>
<dbReference type="Pfam" id="PF01609">
    <property type="entry name" value="DDE_Tnp_1"/>
    <property type="match status" value="1"/>
</dbReference>
<feature type="domain" description="Transposase IS4-like" evidence="1">
    <location>
        <begin position="182"/>
        <end position="366"/>
    </location>
</feature>
<dbReference type="PATRIC" id="fig|49338.4.peg.5782"/>
<dbReference type="GO" id="GO:0004519">
    <property type="term" value="F:endonuclease activity"/>
    <property type="evidence" value="ECO:0007669"/>
    <property type="project" value="UniProtKB-KW"/>
</dbReference>
<keyword evidence="3" id="KW-0378">Hydrolase</keyword>
<dbReference type="Pfam" id="PF13546">
    <property type="entry name" value="DDE_5"/>
    <property type="match status" value="1"/>
</dbReference>
<dbReference type="InterPro" id="IPR002559">
    <property type="entry name" value="Transposase_11"/>
</dbReference>
<dbReference type="InterPro" id="IPR038721">
    <property type="entry name" value="IS701-like_DDE_dom"/>
</dbReference>
<keyword evidence="3" id="KW-0255">Endonuclease</keyword>
<name>A0A098AUX4_DESHA</name>